<protein>
    <recommendedName>
        <fullName evidence="4">Putative glucose-6-phosphate 1-epimerase</fullName>
        <ecNumber evidence="4">5.1.3.15</ecNumber>
    </recommendedName>
</protein>
<comment type="similarity">
    <text evidence="2 4">Belongs to the glucose-6-phosphate 1-epimerase family.</text>
</comment>
<dbReference type="InterPro" id="IPR014718">
    <property type="entry name" value="GH-type_carb-bd"/>
</dbReference>
<comment type="caution">
    <text evidence="6">The sequence shown here is derived from an EMBL/GenBank/DDBJ whole genome shotgun (WGS) entry which is preliminary data.</text>
</comment>
<proteinExistence type="inferred from homology"/>
<dbReference type="InterPro" id="IPR008183">
    <property type="entry name" value="Aldose_1/G6P_1-epimerase"/>
</dbReference>
<evidence type="ECO:0000313" key="7">
    <source>
        <dbReference type="Proteomes" id="UP000729733"/>
    </source>
</evidence>
<evidence type="ECO:0000256" key="1">
    <source>
        <dbReference type="ARBA" id="ARBA00001096"/>
    </source>
</evidence>
<dbReference type="Pfam" id="PF01263">
    <property type="entry name" value="Aldose_epim"/>
    <property type="match status" value="1"/>
</dbReference>
<dbReference type="AlphaFoldDB" id="A0A964FHC8"/>
<reference evidence="6" key="1">
    <citation type="journal article" date="2021" name="Antonie Van Leeuwenhoek">
        <title>Draft genome and description of Waterburya agarophytonicola gen. nov. sp. nov. (Pleurocapsales, Cyanobacteria): a seaweed symbiont.</title>
        <authorList>
            <person name="Bonthond G."/>
            <person name="Shalygin S."/>
            <person name="Bayer T."/>
            <person name="Weinberger F."/>
        </authorList>
    </citation>
    <scope>NUCLEOTIDE SEQUENCE</scope>
    <source>
        <strain evidence="6">KI4</strain>
    </source>
</reference>
<evidence type="ECO:0000256" key="5">
    <source>
        <dbReference type="PIRSR" id="PIRSR016020-1"/>
    </source>
</evidence>
<dbReference type="GO" id="GO:0005737">
    <property type="term" value="C:cytoplasm"/>
    <property type="evidence" value="ECO:0007669"/>
    <property type="project" value="TreeGrafter"/>
</dbReference>
<comment type="catalytic activity">
    <reaction evidence="1">
        <text>alpha-D-glucose 6-phosphate = beta-D-glucose 6-phosphate</text>
        <dbReference type="Rhea" id="RHEA:16249"/>
        <dbReference type="ChEBI" id="CHEBI:58225"/>
        <dbReference type="ChEBI" id="CHEBI:58247"/>
        <dbReference type="EC" id="5.1.3.15"/>
    </reaction>
</comment>
<dbReference type="InterPro" id="IPR025532">
    <property type="entry name" value="G6P_1-epimerase"/>
</dbReference>
<dbReference type="PIRSF" id="PIRSF016020">
    <property type="entry name" value="PHexose_mutarotase"/>
    <property type="match status" value="1"/>
</dbReference>
<organism evidence="6 7">
    <name type="scientific">Waterburya agarophytonicola KI4</name>
    <dbReference type="NCBI Taxonomy" id="2874699"/>
    <lineage>
        <taxon>Bacteria</taxon>
        <taxon>Bacillati</taxon>
        <taxon>Cyanobacteriota</taxon>
        <taxon>Cyanophyceae</taxon>
        <taxon>Pleurocapsales</taxon>
        <taxon>Hyellaceae</taxon>
        <taxon>Waterburya</taxon>
        <taxon>Waterburya agarophytonicola</taxon>
    </lineage>
</organism>
<dbReference type="RefSeq" id="WP_229640586.1">
    <property type="nucleotide sequence ID" value="NZ_JADWDC010000023.1"/>
</dbReference>
<dbReference type="PANTHER" id="PTHR11122:SF13">
    <property type="entry name" value="GLUCOSE-6-PHOSPHATE 1-EPIMERASE"/>
    <property type="match status" value="1"/>
</dbReference>
<dbReference type="InterPro" id="IPR011013">
    <property type="entry name" value="Gal_mutarotase_sf_dom"/>
</dbReference>
<name>A0A964FHC8_9CYAN</name>
<keyword evidence="7" id="KW-1185">Reference proteome</keyword>
<evidence type="ECO:0000313" key="6">
    <source>
        <dbReference type="EMBL" id="MCC0177524.1"/>
    </source>
</evidence>
<keyword evidence="3 4" id="KW-0413">Isomerase</keyword>
<feature type="active site" evidence="5">
    <location>
        <position position="273"/>
    </location>
</feature>
<evidence type="ECO:0000256" key="2">
    <source>
        <dbReference type="ARBA" id="ARBA00005866"/>
    </source>
</evidence>
<dbReference type="CDD" id="cd09020">
    <property type="entry name" value="D-hex-6-P-epi_like"/>
    <property type="match status" value="1"/>
</dbReference>
<evidence type="ECO:0000256" key="3">
    <source>
        <dbReference type="ARBA" id="ARBA00023235"/>
    </source>
</evidence>
<dbReference type="GO" id="GO:0005975">
    <property type="term" value="P:carbohydrate metabolic process"/>
    <property type="evidence" value="ECO:0007669"/>
    <property type="project" value="InterPro"/>
</dbReference>
<gene>
    <name evidence="6" type="ORF">I4641_11095</name>
</gene>
<dbReference type="GO" id="GO:0047938">
    <property type="term" value="F:glucose-6-phosphate 1-epimerase activity"/>
    <property type="evidence" value="ECO:0007669"/>
    <property type="project" value="UniProtKB-UniRule"/>
</dbReference>
<dbReference type="EC" id="5.1.3.15" evidence="4"/>
<dbReference type="Gene3D" id="2.70.98.10">
    <property type="match status" value="1"/>
</dbReference>
<feature type="active site" evidence="5">
    <location>
        <position position="170"/>
    </location>
</feature>
<dbReference type="EMBL" id="JADWDC010000023">
    <property type="protein sequence ID" value="MCC0177524.1"/>
    <property type="molecule type" value="Genomic_DNA"/>
</dbReference>
<dbReference type="GO" id="GO:0030246">
    <property type="term" value="F:carbohydrate binding"/>
    <property type="evidence" value="ECO:0007669"/>
    <property type="project" value="UniProtKB-UniRule"/>
</dbReference>
<dbReference type="SUPFAM" id="SSF74650">
    <property type="entry name" value="Galactose mutarotase-like"/>
    <property type="match status" value="1"/>
</dbReference>
<sequence>MNIEQLNADYGIVNKVKIVAGKGGFPIIEINNEYANATLSLYGGQILSFQPVNQAEDIMFLSNQAYYQEGKAIKGGTPICWPWFGPDPEDKGRASHGFVRNRLWTIREIVTTQDGSTEVVMGLLDTPETRKIWDYSFDMSIAITVGNSLTVELTTRNTGDNSFSITQALHTYFRIGDINQVQVLNLEDLSYLDKVDGGKNKTQTGTVTFDGECDRIYLDVPSQLIIDDSALGRKIKITAANSNTAIVWNPGATISANMADLGDLDYQRFVCVETANAANEVIEVAAGSDFNLTANYSCY</sequence>
<evidence type="ECO:0000256" key="4">
    <source>
        <dbReference type="PIRNR" id="PIRNR016020"/>
    </source>
</evidence>
<dbReference type="PANTHER" id="PTHR11122">
    <property type="entry name" value="APOSPORY-ASSOCIATED PROTEIN C-RELATED"/>
    <property type="match status" value="1"/>
</dbReference>
<accession>A0A964FHC8</accession>
<dbReference type="Proteomes" id="UP000729733">
    <property type="component" value="Unassembled WGS sequence"/>
</dbReference>